<organism evidence="1 2">
    <name type="scientific">Paracoccus rhizosphaerae</name>
    <dbReference type="NCBI Taxonomy" id="1133347"/>
    <lineage>
        <taxon>Bacteria</taxon>
        <taxon>Pseudomonadati</taxon>
        <taxon>Pseudomonadota</taxon>
        <taxon>Alphaproteobacteria</taxon>
        <taxon>Rhodobacterales</taxon>
        <taxon>Paracoccaceae</taxon>
        <taxon>Paracoccus</taxon>
    </lineage>
</organism>
<accession>A0ABV6CLH7</accession>
<evidence type="ECO:0000313" key="1">
    <source>
        <dbReference type="EMBL" id="MFC0200831.1"/>
    </source>
</evidence>
<dbReference type="RefSeq" id="WP_265507963.1">
    <property type="nucleotide sequence ID" value="NZ_JAOTBE010000049.1"/>
</dbReference>
<evidence type="ECO:0000313" key="2">
    <source>
        <dbReference type="Proteomes" id="UP001589795"/>
    </source>
</evidence>
<dbReference type="Proteomes" id="UP001589795">
    <property type="component" value="Unassembled WGS sequence"/>
</dbReference>
<gene>
    <name evidence="1" type="ORF">ACFFIZ_11050</name>
</gene>
<sequence>MKLVDTFQCIDDDGVKYEVEEYAEVIRVAHMQDASATTYGMREYRTKDGLGLRPLGSGRFHCQTLLKELRRV</sequence>
<comment type="caution">
    <text evidence="1">The sequence shown here is derived from an EMBL/GenBank/DDBJ whole genome shotgun (WGS) entry which is preliminary data.</text>
</comment>
<keyword evidence="2" id="KW-1185">Reference proteome</keyword>
<reference evidence="1 2" key="1">
    <citation type="submission" date="2024-09" db="EMBL/GenBank/DDBJ databases">
        <authorList>
            <person name="Sun Q."/>
            <person name="Mori K."/>
        </authorList>
    </citation>
    <scope>NUCLEOTIDE SEQUENCE [LARGE SCALE GENOMIC DNA]</scope>
    <source>
        <strain evidence="1 2">CCM 7904</strain>
    </source>
</reference>
<name>A0ABV6CLH7_9RHOB</name>
<dbReference type="EMBL" id="JBHLWQ010000103">
    <property type="protein sequence ID" value="MFC0200831.1"/>
    <property type="molecule type" value="Genomic_DNA"/>
</dbReference>
<protein>
    <submittedName>
        <fullName evidence="1">Uncharacterized protein</fullName>
    </submittedName>
</protein>
<proteinExistence type="predicted"/>